<reference evidence="6" key="1">
    <citation type="submission" date="2018-05" db="EMBL/GenBank/DDBJ databases">
        <authorList>
            <person name="Lanie J.A."/>
            <person name="Ng W.-L."/>
            <person name="Kazmierczak K.M."/>
            <person name="Andrzejewski T.M."/>
            <person name="Davidsen T.M."/>
            <person name="Wayne K.J."/>
            <person name="Tettelin H."/>
            <person name="Glass J.I."/>
            <person name="Rusch D."/>
            <person name="Podicherti R."/>
            <person name="Tsui H.-C.T."/>
            <person name="Winkler M.E."/>
        </authorList>
    </citation>
    <scope>NUCLEOTIDE SEQUENCE</scope>
</reference>
<feature type="domain" description="Solute-binding protein family 5" evidence="5">
    <location>
        <begin position="79"/>
        <end position="442"/>
    </location>
</feature>
<evidence type="ECO:0000256" key="3">
    <source>
        <dbReference type="ARBA" id="ARBA00022448"/>
    </source>
</evidence>
<dbReference type="Gene3D" id="3.90.76.10">
    <property type="entry name" value="Dipeptide-binding Protein, Domain 1"/>
    <property type="match status" value="1"/>
</dbReference>
<keyword evidence="3" id="KW-0813">Transport</keyword>
<dbReference type="EMBL" id="UINC01005242">
    <property type="protein sequence ID" value="SVA20050.1"/>
    <property type="molecule type" value="Genomic_DNA"/>
</dbReference>
<evidence type="ECO:0000313" key="6">
    <source>
        <dbReference type="EMBL" id="SVA20050.1"/>
    </source>
</evidence>
<evidence type="ECO:0000256" key="1">
    <source>
        <dbReference type="ARBA" id="ARBA00004196"/>
    </source>
</evidence>
<dbReference type="Pfam" id="PF00496">
    <property type="entry name" value="SBP_bac_5"/>
    <property type="match status" value="1"/>
</dbReference>
<protein>
    <recommendedName>
        <fullName evidence="5">Solute-binding protein family 5 domain-containing protein</fullName>
    </recommendedName>
</protein>
<proteinExistence type="inferred from homology"/>
<dbReference type="Gene3D" id="3.10.105.10">
    <property type="entry name" value="Dipeptide-binding Protein, Domain 3"/>
    <property type="match status" value="1"/>
</dbReference>
<dbReference type="GO" id="GO:0043190">
    <property type="term" value="C:ATP-binding cassette (ABC) transporter complex"/>
    <property type="evidence" value="ECO:0007669"/>
    <property type="project" value="InterPro"/>
</dbReference>
<dbReference type="InterPro" id="IPR000914">
    <property type="entry name" value="SBP_5_dom"/>
</dbReference>
<dbReference type="GO" id="GO:0030313">
    <property type="term" value="C:cell envelope"/>
    <property type="evidence" value="ECO:0007669"/>
    <property type="project" value="UniProtKB-SubCell"/>
</dbReference>
<dbReference type="InterPro" id="IPR039424">
    <property type="entry name" value="SBP_5"/>
</dbReference>
<evidence type="ECO:0000256" key="2">
    <source>
        <dbReference type="ARBA" id="ARBA00005695"/>
    </source>
</evidence>
<dbReference type="PIRSF" id="PIRSF002741">
    <property type="entry name" value="MppA"/>
    <property type="match status" value="1"/>
</dbReference>
<dbReference type="CDD" id="cd08512">
    <property type="entry name" value="PBP2_NikA_DppA_OppA_like_7"/>
    <property type="match status" value="1"/>
</dbReference>
<dbReference type="PANTHER" id="PTHR30290">
    <property type="entry name" value="PERIPLASMIC BINDING COMPONENT OF ABC TRANSPORTER"/>
    <property type="match status" value="1"/>
</dbReference>
<keyword evidence="4" id="KW-0732">Signal</keyword>
<gene>
    <name evidence="6" type="ORF">METZ01_LOCUS72904</name>
</gene>
<evidence type="ECO:0000259" key="5">
    <source>
        <dbReference type="Pfam" id="PF00496"/>
    </source>
</evidence>
<dbReference type="PANTHER" id="PTHR30290:SF10">
    <property type="entry name" value="PERIPLASMIC OLIGOPEPTIDE-BINDING PROTEIN-RELATED"/>
    <property type="match status" value="1"/>
</dbReference>
<dbReference type="InterPro" id="IPR030678">
    <property type="entry name" value="Peptide/Ni-bd"/>
</dbReference>
<evidence type="ECO:0000256" key="4">
    <source>
        <dbReference type="ARBA" id="ARBA00022729"/>
    </source>
</evidence>
<dbReference type="GO" id="GO:0042597">
    <property type="term" value="C:periplasmic space"/>
    <property type="evidence" value="ECO:0007669"/>
    <property type="project" value="UniProtKB-ARBA"/>
</dbReference>
<name>A0A381TVN0_9ZZZZ</name>
<dbReference type="Gene3D" id="3.40.190.10">
    <property type="entry name" value="Periplasmic binding protein-like II"/>
    <property type="match status" value="1"/>
</dbReference>
<dbReference type="GO" id="GO:1904680">
    <property type="term" value="F:peptide transmembrane transporter activity"/>
    <property type="evidence" value="ECO:0007669"/>
    <property type="project" value="TreeGrafter"/>
</dbReference>
<comment type="similarity">
    <text evidence="2">Belongs to the bacterial solute-binding protein 5 family.</text>
</comment>
<comment type="subcellular location">
    <subcellularLocation>
        <location evidence="1">Cell envelope</location>
    </subcellularLocation>
</comment>
<dbReference type="GO" id="GO:0015833">
    <property type="term" value="P:peptide transport"/>
    <property type="evidence" value="ECO:0007669"/>
    <property type="project" value="TreeGrafter"/>
</dbReference>
<dbReference type="SUPFAM" id="SSF53850">
    <property type="entry name" value="Periplasmic binding protein-like II"/>
    <property type="match status" value="1"/>
</dbReference>
<organism evidence="6">
    <name type="scientific">marine metagenome</name>
    <dbReference type="NCBI Taxonomy" id="408172"/>
    <lineage>
        <taxon>unclassified sequences</taxon>
        <taxon>metagenomes</taxon>
        <taxon>ecological metagenomes</taxon>
    </lineage>
</organism>
<dbReference type="AlphaFoldDB" id="A0A381TVN0"/>
<accession>A0A381TVN0</accession>
<sequence length="521" mass="57104">MRSKLSTMFIALVAIVAFQTPAQARDLVVGIGGDIETFDVCCANFIQSHHALYAVYEPPVIYPTIEVAGGALVGDPAGVVGTIFESWESSDDGLAYTIKIRKGLTLQNGTPINAELVRYTIDRNLNTPGGGAWLLKNIAFVTKPPEVIDDYTIRLVGDAASPMIMSQFYMTSSAMLDPAIVQEHATDDDPWANTWMQRNVSGGSGPYKIVSHIPDQEIVFEAWAGYHAGKAPIDRMVWKIIPSPAQRALLLRNGDIDIAEGLGEEEMKSLAGADGVQIVKAPSGNQVYYGMNNSIAPFDNVLVRRAVSYAINYDDILQNVYNGDAGRLWGPLSETSGMSLGESAGYKQDVNKAKELLASSGYDGETVTISIDSSKADRELIAVRVQAALRAIGMDAEIERVTPAVYSERKVAKQLQSTVDSMLAWIDDPNYSLSLVLQCGVYGNYMDYCNEEVDQIIKDGWGESDAGKRRAMFNRAQELIIADAPWAFLAQPDFKLAMSSDLGGYVHYANEIPRYHNYYWK</sequence>